<evidence type="ECO:0000313" key="9">
    <source>
        <dbReference type="EMBL" id="OLY80255.1"/>
    </source>
</evidence>
<name>A0A1R0GTP8_9FUNG</name>
<keyword evidence="5" id="KW-0539">Nucleus</keyword>
<dbReference type="EMBL" id="LSSL01003626">
    <property type="protein sequence ID" value="OLY80255.1"/>
    <property type="molecule type" value="Genomic_DNA"/>
</dbReference>
<dbReference type="GO" id="GO:0000978">
    <property type="term" value="F:RNA polymerase II cis-regulatory region sequence-specific DNA binding"/>
    <property type="evidence" value="ECO:0007669"/>
    <property type="project" value="TreeGrafter"/>
</dbReference>
<comment type="caution">
    <text evidence="9">The sequence shown here is derived from an EMBL/GenBank/DDBJ whole genome shotgun (WGS) entry which is preliminary data.</text>
</comment>
<organism evidence="9 10">
    <name type="scientific">Smittium mucronatum</name>
    <dbReference type="NCBI Taxonomy" id="133383"/>
    <lineage>
        <taxon>Eukaryota</taxon>
        <taxon>Fungi</taxon>
        <taxon>Fungi incertae sedis</taxon>
        <taxon>Zoopagomycota</taxon>
        <taxon>Kickxellomycotina</taxon>
        <taxon>Harpellomycetes</taxon>
        <taxon>Harpellales</taxon>
        <taxon>Legeriomycetaceae</taxon>
        <taxon>Smittium</taxon>
    </lineage>
</organism>
<evidence type="ECO:0000256" key="5">
    <source>
        <dbReference type="ARBA" id="ARBA00023242"/>
    </source>
</evidence>
<dbReference type="Gene3D" id="3.40.1810.10">
    <property type="entry name" value="Transcription factor, MADS-box"/>
    <property type="match status" value="1"/>
</dbReference>
<feature type="region of interest" description="Disordered" evidence="7">
    <location>
        <begin position="95"/>
        <end position="136"/>
    </location>
</feature>
<feature type="compositionally biased region" description="Polar residues" evidence="7">
    <location>
        <begin position="533"/>
        <end position="565"/>
    </location>
</feature>
<evidence type="ECO:0000256" key="4">
    <source>
        <dbReference type="ARBA" id="ARBA00023163"/>
    </source>
</evidence>
<evidence type="ECO:0000256" key="3">
    <source>
        <dbReference type="ARBA" id="ARBA00023125"/>
    </source>
</evidence>
<dbReference type="OrthoDB" id="1898716at2759"/>
<feature type="domain" description="MADS-box" evidence="8">
    <location>
        <begin position="8"/>
        <end position="68"/>
    </location>
</feature>
<dbReference type="STRING" id="133383.A0A1R0GTP8"/>
<keyword evidence="10" id="KW-1185">Reference proteome</keyword>
<dbReference type="InterPro" id="IPR002100">
    <property type="entry name" value="TF_MADSbox"/>
</dbReference>
<dbReference type="Pfam" id="PF00319">
    <property type="entry name" value="SRF-TF"/>
    <property type="match status" value="1"/>
</dbReference>
<gene>
    <name evidence="9" type="ORF">AYI68_g5650</name>
</gene>
<dbReference type="GO" id="GO:0005634">
    <property type="term" value="C:nucleus"/>
    <property type="evidence" value="ECO:0007669"/>
    <property type="project" value="UniProtKB-SubCell"/>
</dbReference>
<dbReference type="AlphaFoldDB" id="A0A1R0GTP8"/>
<proteinExistence type="inferred from homology"/>
<dbReference type="GO" id="GO:0045944">
    <property type="term" value="P:positive regulation of transcription by RNA polymerase II"/>
    <property type="evidence" value="ECO:0007669"/>
    <property type="project" value="InterPro"/>
</dbReference>
<comment type="similarity">
    <text evidence="6">Belongs to the MEF2 family.</text>
</comment>
<dbReference type="PRINTS" id="PR00404">
    <property type="entry name" value="MADSDOMAIN"/>
</dbReference>
<dbReference type="SMART" id="SM00432">
    <property type="entry name" value="MADS"/>
    <property type="match status" value="1"/>
</dbReference>
<feature type="region of interest" description="Disordered" evidence="7">
    <location>
        <begin position="488"/>
        <end position="568"/>
    </location>
</feature>
<sequence length="654" mass="73444">MFNRDLLAFRKKIKIVAISDERNKQVTFIKRKAGLMKKAYELSTLCECEIALIIFSSQGKLVQYASSDMNATLLRYTDYGEPNESYTNEDCNTLFVEPPQNIPPSTSKPSFDSSTTSKFHSSANTSSRDISNNPTDNCVNAAPEPDEDKRMLEFAPIQQKDYVIDIPSSSAPSAPYLPLPNKSSSFPQSNGLDFHPPDINQIFYNQENPSNFQSISNHDQFSDINEFDSSILRRSDIYQSSIHGSIFDDRSDILAQPPHIDLNFQHSDFMPDRFFDSLDYHESSSISYKPPNFNPNNEISYHPQLYNRPREDQLPDLVSFPNFRSLPYNPYQEPSYRKFSSSYYLQDPISSRYSYKYPKSAFIPPRSRFSYNYTSNFSKKRSIGKYSNPSKRKSLYDQSSNPSANNANNTNNTNNTTNPSTQKSPTNDDCASNSNSSRKYKKRKPPSNPSPTTANDQLLDLLSSPKININASNNSKDKAIEELHSSTLNNQNEPYPPSHGNNSDPSAVSLQEQSEIKNNPNQENPVLSKPHLQEQSDSNQNAATENSAPGNSALQEPEQPTNADITNRPKEDYLDILEMLYSVSENNGLPDPMQFDPASVVQNKKQNPAIAKLGGVPMLKTKNLANGRFNEPGPDTAAILEFAQGLPSPSAFEF</sequence>
<keyword evidence="2" id="KW-0805">Transcription regulation</keyword>
<comment type="subcellular location">
    <subcellularLocation>
        <location evidence="1">Nucleus</location>
    </subcellularLocation>
</comment>
<evidence type="ECO:0000256" key="1">
    <source>
        <dbReference type="ARBA" id="ARBA00004123"/>
    </source>
</evidence>
<reference evidence="9 10" key="1">
    <citation type="journal article" date="2016" name="Mol. Biol. Evol.">
        <title>Genome-Wide Survey of Gut Fungi (Harpellales) Reveals the First Horizontally Transferred Ubiquitin Gene from a Mosquito Host.</title>
        <authorList>
            <person name="Wang Y."/>
            <person name="White M.M."/>
            <person name="Kvist S."/>
            <person name="Moncalvo J.M."/>
        </authorList>
    </citation>
    <scope>NUCLEOTIDE SEQUENCE [LARGE SCALE GENOMIC DNA]</scope>
    <source>
        <strain evidence="9 10">ALG-7-W6</strain>
    </source>
</reference>
<protein>
    <submittedName>
        <fullName evidence="9">Myocyte-specific enhancer factor 2C</fullName>
    </submittedName>
</protein>
<keyword evidence="3" id="KW-0238">DNA-binding</keyword>
<feature type="region of interest" description="Disordered" evidence="7">
    <location>
        <begin position="380"/>
        <end position="456"/>
    </location>
</feature>
<dbReference type="PANTHER" id="PTHR11945:SF534">
    <property type="entry name" value="MYOCYTE-SPECIFIC ENHANCER FACTOR 2"/>
    <property type="match status" value="1"/>
</dbReference>
<dbReference type="CDD" id="cd00265">
    <property type="entry name" value="MADS_MEF2_like"/>
    <property type="match status" value="1"/>
</dbReference>
<evidence type="ECO:0000256" key="7">
    <source>
        <dbReference type="SAM" id="MobiDB-lite"/>
    </source>
</evidence>
<feature type="compositionally biased region" description="Low complexity" evidence="7">
    <location>
        <begin position="398"/>
        <end position="437"/>
    </location>
</feature>
<evidence type="ECO:0000256" key="2">
    <source>
        <dbReference type="ARBA" id="ARBA00023015"/>
    </source>
</evidence>
<keyword evidence="4" id="KW-0804">Transcription</keyword>
<evidence type="ECO:0000313" key="10">
    <source>
        <dbReference type="Proteomes" id="UP000187455"/>
    </source>
</evidence>
<accession>A0A1R0GTP8</accession>
<dbReference type="InterPro" id="IPR033896">
    <property type="entry name" value="MEF2-like_N"/>
</dbReference>
<dbReference type="Proteomes" id="UP000187455">
    <property type="component" value="Unassembled WGS sequence"/>
</dbReference>
<dbReference type="PROSITE" id="PS50066">
    <property type="entry name" value="MADS_BOX_2"/>
    <property type="match status" value="1"/>
</dbReference>
<dbReference type="GO" id="GO:0046983">
    <property type="term" value="F:protein dimerization activity"/>
    <property type="evidence" value="ECO:0007669"/>
    <property type="project" value="InterPro"/>
</dbReference>
<dbReference type="PROSITE" id="PS00350">
    <property type="entry name" value="MADS_BOX_1"/>
    <property type="match status" value="1"/>
</dbReference>
<evidence type="ECO:0000256" key="6">
    <source>
        <dbReference type="ARBA" id="ARBA00025805"/>
    </source>
</evidence>
<dbReference type="SUPFAM" id="SSF55455">
    <property type="entry name" value="SRF-like"/>
    <property type="match status" value="1"/>
</dbReference>
<dbReference type="GO" id="GO:0030154">
    <property type="term" value="P:cell differentiation"/>
    <property type="evidence" value="ECO:0007669"/>
    <property type="project" value="TreeGrafter"/>
</dbReference>
<dbReference type="PANTHER" id="PTHR11945">
    <property type="entry name" value="MADS BOX PROTEIN"/>
    <property type="match status" value="1"/>
</dbReference>
<dbReference type="InterPro" id="IPR036879">
    <property type="entry name" value="TF_MADSbox_sf"/>
</dbReference>
<feature type="compositionally biased region" description="Polar residues" evidence="7">
    <location>
        <begin position="103"/>
        <end position="136"/>
    </location>
</feature>
<evidence type="ECO:0000259" key="8">
    <source>
        <dbReference type="PROSITE" id="PS50066"/>
    </source>
</evidence>
<feature type="compositionally biased region" description="Polar residues" evidence="7">
    <location>
        <begin position="488"/>
        <end position="525"/>
    </location>
</feature>
<dbReference type="GO" id="GO:0000981">
    <property type="term" value="F:DNA-binding transcription factor activity, RNA polymerase II-specific"/>
    <property type="evidence" value="ECO:0007669"/>
    <property type="project" value="TreeGrafter"/>
</dbReference>